<dbReference type="EMBL" id="AEPS01000007">
    <property type="protein sequence ID" value="EFU67478.1"/>
    <property type="molecule type" value="Genomic_DNA"/>
</dbReference>
<accession>E6KYC4</accession>
<evidence type="ECO:0000313" key="2">
    <source>
        <dbReference type="Proteomes" id="UP000032871"/>
    </source>
</evidence>
<dbReference type="AlphaFoldDB" id="E6KYC4"/>
<proteinExistence type="predicted"/>
<name>E6KYC4_9PAST</name>
<evidence type="ECO:0000313" key="1">
    <source>
        <dbReference type="EMBL" id="EFU67478.1"/>
    </source>
</evidence>
<gene>
    <name evidence="1" type="ORF">HMPREF9064_1156</name>
</gene>
<sequence length="43" mass="4650">MSHNRVGLPSCLAGVVAIRNLNAVHNNRLNALLCSYIPVFGML</sequence>
<organism evidence="1 2">
    <name type="scientific">Aggregatibacter segnis ATCC 33393</name>
    <dbReference type="NCBI Taxonomy" id="888057"/>
    <lineage>
        <taxon>Bacteria</taxon>
        <taxon>Pseudomonadati</taxon>
        <taxon>Pseudomonadota</taxon>
        <taxon>Gammaproteobacteria</taxon>
        <taxon>Pasteurellales</taxon>
        <taxon>Pasteurellaceae</taxon>
        <taxon>Aggregatibacter</taxon>
    </lineage>
</organism>
<comment type="caution">
    <text evidence="1">The sequence shown here is derived from an EMBL/GenBank/DDBJ whole genome shotgun (WGS) entry which is preliminary data.</text>
</comment>
<dbReference type="HOGENOM" id="CLU_3228613_0_0_6"/>
<keyword evidence="2" id="KW-1185">Reference proteome</keyword>
<dbReference type="Proteomes" id="UP000032871">
    <property type="component" value="Unassembled WGS sequence"/>
</dbReference>
<reference evidence="1 2" key="1">
    <citation type="submission" date="2010-12" db="EMBL/GenBank/DDBJ databases">
        <authorList>
            <person name="Muzny D."/>
            <person name="Qin X."/>
            <person name="Deng J."/>
            <person name="Jiang H."/>
            <person name="Liu Y."/>
            <person name="Qu J."/>
            <person name="Song X.-Z."/>
            <person name="Zhang L."/>
            <person name="Thornton R."/>
            <person name="Coyle M."/>
            <person name="Francisco L."/>
            <person name="Jackson L."/>
            <person name="Javaid M."/>
            <person name="Korchina V."/>
            <person name="Kovar C."/>
            <person name="Mata R."/>
            <person name="Mathew T."/>
            <person name="Ngo R."/>
            <person name="Nguyen L."/>
            <person name="Nguyen N."/>
            <person name="Okwuonu G."/>
            <person name="Ongeri F."/>
            <person name="Pham C."/>
            <person name="Simmons D."/>
            <person name="Wilczek-Boney K."/>
            <person name="Hale W."/>
            <person name="Jakkamsetti A."/>
            <person name="Pham P."/>
            <person name="Ruth R."/>
            <person name="San Lucas F."/>
            <person name="Warren J."/>
            <person name="Zhang J."/>
            <person name="Zhao Z."/>
            <person name="Zhou C."/>
            <person name="Zhu D."/>
            <person name="Lee S."/>
            <person name="Bess C."/>
            <person name="Blankenburg K."/>
            <person name="Forbes L."/>
            <person name="Fu Q."/>
            <person name="Gubbala S."/>
            <person name="Hirani K."/>
            <person name="Jayaseelan J.C."/>
            <person name="Lara F."/>
            <person name="Munidasa M."/>
            <person name="Palculict T."/>
            <person name="Patil S."/>
            <person name="Pu L.-L."/>
            <person name="Saada N."/>
            <person name="Tang L."/>
            <person name="Weissenberger G."/>
            <person name="Zhu Y."/>
            <person name="Hemphill L."/>
            <person name="Shang Y."/>
            <person name="Youmans B."/>
            <person name="Ayvaz T."/>
            <person name="Ross M."/>
            <person name="Santibanez J."/>
            <person name="Aqrawi P."/>
            <person name="Gross S."/>
            <person name="Joshi V."/>
            <person name="Fowler G."/>
            <person name="Nazareth L."/>
            <person name="Reid J."/>
            <person name="Worley K."/>
            <person name="Petrosino J."/>
            <person name="Highlander S."/>
            <person name="Gibbs R."/>
        </authorList>
    </citation>
    <scope>NUCLEOTIDE SEQUENCE [LARGE SCALE GENOMIC DNA]</scope>
    <source>
        <strain evidence="1 2">ATCC 33393</strain>
    </source>
</reference>
<protein>
    <submittedName>
        <fullName evidence="1">ArsR family transcriptional regulator</fullName>
    </submittedName>
</protein>